<organism evidence="3 4">
    <name type="scientific">Luteibacter anthropi</name>
    <dbReference type="NCBI Taxonomy" id="564369"/>
    <lineage>
        <taxon>Bacteria</taxon>
        <taxon>Pseudomonadati</taxon>
        <taxon>Pseudomonadota</taxon>
        <taxon>Gammaproteobacteria</taxon>
        <taxon>Lysobacterales</taxon>
        <taxon>Rhodanobacteraceae</taxon>
        <taxon>Luteibacter</taxon>
    </lineage>
</organism>
<comment type="caution">
    <text evidence="3">The sequence shown here is derived from an EMBL/GenBank/DDBJ whole genome shotgun (WGS) entry which is preliminary data.</text>
</comment>
<dbReference type="InterPro" id="IPR002201">
    <property type="entry name" value="Glyco_trans_9"/>
</dbReference>
<evidence type="ECO:0000256" key="1">
    <source>
        <dbReference type="ARBA" id="ARBA00022676"/>
    </source>
</evidence>
<sequence>MAASRPGNPIVPSLPSRPLPSGDSSLCILRTSAIGDVTHVVPLVRTLQEKAPATRLTWIVGKLERRLVGDLPGVEFITFDKGKGREGLREVRQALAGRRFDALLHMQVALRSNLLSLTVKADRRIGYDKARSKDLHGLFVNERIAARSGEHVLDAMASFIEPLGLAQTQVRWDIPVSSDDRDWAAGQLPGDMPTLLVSPMSSHALRNWRVERYAALVDHAMSRGMRVALVGGPSEGERALADAILAQVKNRPLDLTGKDTLKRFMALLGRSSMLLTPDSGPMHMANAAGVKVLGLHAASNPDRSGPYSDRRWCVNRYDDAARKFLGKPASEIPWGTKIEKPGVMDLVEVSDMVDRFEACAQFLRISL</sequence>
<dbReference type="InterPro" id="IPR051199">
    <property type="entry name" value="LPS_LOS_Heptosyltrfase"/>
</dbReference>
<dbReference type="CDD" id="cd03789">
    <property type="entry name" value="GT9_LPS_heptosyltransferase"/>
    <property type="match status" value="1"/>
</dbReference>
<dbReference type="SUPFAM" id="SSF53756">
    <property type="entry name" value="UDP-Glycosyltransferase/glycogen phosphorylase"/>
    <property type="match status" value="1"/>
</dbReference>
<protein>
    <submittedName>
        <fullName evidence="3">Glycosyltransferase family 9 protein</fullName>
    </submittedName>
</protein>
<dbReference type="Gene3D" id="3.40.50.2000">
    <property type="entry name" value="Glycogen Phosphorylase B"/>
    <property type="match status" value="2"/>
</dbReference>
<dbReference type="GO" id="GO:0005829">
    <property type="term" value="C:cytosol"/>
    <property type="evidence" value="ECO:0007669"/>
    <property type="project" value="TreeGrafter"/>
</dbReference>
<dbReference type="GO" id="GO:0009244">
    <property type="term" value="P:lipopolysaccharide core region biosynthetic process"/>
    <property type="evidence" value="ECO:0007669"/>
    <property type="project" value="TreeGrafter"/>
</dbReference>
<gene>
    <name evidence="3" type="ORF">HBF25_06280</name>
</gene>
<keyword evidence="4" id="KW-1185">Reference proteome</keyword>
<accession>A0A7X5U8U1</accession>
<keyword evidence="2 3" id="KW-0808">Transferase</keyword>
<dbReference type="EMBL" id="JAARLZ010000003">
    <property type="protein sequence ID" value="NII05998.1"/>
    <property type="molecule type" value="Genomic_DNA"/>
</dbReference>
<evidence type="ECO:0000313" key="3">
    <source>
        <dbReference type="EMBL" id="NII05998.1"/>
    </source>
</evidence>
<dbReference type="AlphaFoldDB" id="A0A7X5U8U1"/>
<dbReference type="PANTHER" id="PTHR30160">
    <property type="entry name" value="TETRAACYLDISACCHARIDE 4'-KINASE-RELATED"/>
    <property type="match status" value="1"/>
</dbReference>
<keyword evidence="1" id="KW-0328">Glycosyltransferase</keyword>
<name>A0A7X5U8U1_9GAMM</name>
<evidence type="ECO:0000256" key="2">
    <source>
        <dbReference type="ARBA" id="ARBA00022679"/>
    </source>
</evidence>
<dbReference type="PANTHER" id="PTHR30160:SF21">
    <property type="entry name" value="LIPOPOLYSACCHARIDE CORE HEPTOSYLTRANSFERASE OPSX"/>
    <property type="match status" value="1"/>
</dbReference>
<evidence type="ECO:0000313" key="4">
    <source>
        <dbReference type="Proteomes" id="UP000490980"/>
    </source>
</evidence>
<reference evidence="3 4" key="1">
    <citation type="submission" date="2020-03" db="EMBL/GenBank/DDBJ databases">
        <authorList>
            <person name="Lai Q."/>
        </authorList>
    </citation>
    <scope>NUCLEOTIDE SEQUENCE [LARGE SCALE GENOMIC DNA]</scope>
    <source>
        <strain evidence="3 4">CCUG 25036</strain>
    </source>
</reference>
<proteinExistence type="predicted"/>
<dbReference type="Proteomes" id="UP000490980">
    <property type="component" value="Unassembled WGS sequence"/>
</dbReference>
<dbReference type="GO" id="GO:0008713">
    <property type="term" value="F:ADP-heptose-lipopolysaccharide heptosyltransferase activity"/>
    <property type="evidence" value="ECO:0007669"/>
    <property type="project" value="TreeGrafter"/>
</dbReference>
<dbReference type="Pfam" id="PF01075">
    <property type="entry name" value="Glyco_transf_9"/>
    <property type="match status" value="1"/>
</dbReference>